<reference evidence="2 3" key="1">
    <citation type="submission" date="2020-06" db="EMBL/GenBank/DDBJ databases">
        <title>Altererythrobacter lutimaris sp. nov., a marine bacterium isolated from a tidal flat.</title>
        <authorList>
            <person name="Kim D."/>
            <person name="Yoo Y."/>
            <person name="Kim J.-J."/>
        </authorList>
    </citation>
    <scope>NUCLEOTIDE SEQUENCE [LARGE SCALE GENOMIC DNA]</scope>
    <source>
        <strain evidence="2 3">JGD-16</strain>
    </source>
</reference>
<dbReference type="Proteomes" id="UP000546031">
    <property type="component" value="Unassembled WGS sequence"/>
</dbReference>
<gene>
    <name evidence="2" type="ORF">HUO12_00310</name>
</gene>
<keyword evidence="3" id="KW-1185">Reference proteome</keyword>
<feature type="domain" description="NAD-dependent epimerase/dehydratase" evidence="1">
    <location>
        <begin position="24"/>
        <end position="251"/>
    </location>
</feature>
<organism evidence="2 3">
    <name type="scientific">Altererythrobacter lutimaris</name>
    <dbReference type="NCBI Taxonomy" id="2743979"/>
    <lineage>
        <taxon>Bacteria</taxon>
        <taxon>Pseudomonadati</taxon>
        <taxon>Pseudomonadota</taxon>
        <taxon>Alphaproteobacteria</taxon>
        <taxon>Sphingomonadales</taxon>
        <taxon>Erythrobacteraceae</taxon>
        <taxon>Altererythrobacter</taxon>
    </lineage>
</organism>
<dbReference type="InterPro" id="IPR001509">
    <property type="entry name" value="Epimerase_deHydtase"/>
</dbReference>
<dbReference type="Pfam" id="PF01370">
    <property type="entry name" value="Epimerase"/>
    <property type="match status" value="1"/>
</dbReference>
<sequence>MSLPDSSLMAVRAAERELKGKKCLVTGAGGFIGGALLTRLRDIGADALGTTIDQEQCDKLRSKGHRAAVFDLKQTKDAVPLLEGVEIVFNVAAMFNETEASEAEYFEVNETATMAFAEAAYDAGVKRFVHVSTVGVHGDVMEIPATEESPFNPMDSYHRSKLAGERAILMMARELGEDEMVITVNRPAMVYGPGDMRQLKLFRLIARENFVMIGSGNTLAHFGYIDDQVDSLLLSAVAPRDQVHAEAFNIASGKPITLNDAVKVIAKALDMESPDTRLPLAPVMLLATAIELLCKPFGIRPPLSRRRVGFFTHNRAFDLAKAQERMRYEPRVDLPEGARKTVQWYRERDLL</sequence>
<comment type="caution">
    <text evidence="2">The sequence shown here is derived from an EMBL/GenBank/DDBJ whole genome shotgun (WGS) entry which is preliminary data.</text>
</comment>
<dbReference type="PANTHER" id="PTHR43245">
    <property type="entry name" value="BIFUNCTIONAL POLYMYXIN RESISTANCE PROTEIN ARNA"/>
    <property type="match status" value="1"/>
</dbReference>
<evidence type="ECO:0000313" key="2">
    <source>
        <dbReference type="EMBL" id="NVE93333.1"/>
    </source>
</evidence>
<dbReference type="InterPro" id="IPR036291">
    <property type="entry name" value="NAD(P)-bd_dom_sf"/>
</dbReference>
<dbReference type="AlphaFoldDB" id="A0A850H689"/>
<dbReference type="Gene3D" id="3.40.50.720">
    <property type="entry name" value="NAD(P)-binding Rossmann-like Domain"/>
    <property type="match status" value="1"/>
</dbReference>
<dbReference type="EMBL" id="JABWTA010000001">
    <property type="protein sequence ID" value="NVE93333.1"/>
    <property type="molecule type" value="Genomic_DNA"/>
</dbReference>
<protein>
    <submittedName>
        <fullName evidence="2">NAD-dependent epimerase/dehydratase family protein</fullName>
    </submittedName>
</protein>
<proteinExistence type="predicted"/>
<accession>A0A850H689</accession>
<dbReference type="InterPro" id="IPR050177">
    <property type="entry name" value="Lipid_A_modif_metabolic_enz"/>
</dbReference>
<evidence type="ECO:0000259" key="1">
    <source>
        <dbReference type="Pfam" id="PF01370"/>
    </source>
</evidence>
<name>A0A850H689_9SPHN</name>
<dbReference type="SUPFAM" id="SSF51735">
    <property type="entry name" value="NAD(P)-binding Rossmann-fold domains"/>
    <property type="match status" value="1"/>
</dbReference>
<dbReference type="RefSeq" id="WP_176271708.1">
    <property type="nucleotide sequence ID" value="NZ_JABWTA010000001.1"/>
</dbReference>
<evidence type="ECO:0000313" key="3">
    <source>
        <dbReference type="Proteomes" id="UP000546031"/>
    </source>
</evidence>